<comment type="caution">
    <text evidence="1">The sequence shown here is derived from an EMBL/GenBank/DDBJ whole genome shotgun (WGS) entry which is preliminary data.</text>
</comment>
<gene>
    <name evidence="1" type="ORF">AYY17_11795</name>
</gene>
<dbReference type="Proteomes" id="UP000092247">
    <property type="component" value="Unassembled WGS sequence"/>
</dbReference>
<proteinExistence type="predicted"/>
<dbReference type="EMBL" id="LZEX01000044">
    <property type="protein sequence ID" value="OBU02971.1"/>
    <property type="molecule type" value="Genomic_DNA"/>
</dbReference>
<name>A0A1B8H1N3_9GAMM</name>
<sequence length="90" mass="10425">MPFNAQSRGVIMMKLFKKYDKKNAVDKPAGFGDDKSEVVKINQENQYIDFRLITQRVKNHVFFARCRYINAAVSAAAFSKFQYVQLLTLL</sequence>
<organism evidence="1 2">
    <name type="scientific">Morganella psychrotolerans</name>
    <dbReference type="NCBI Taxonomy" id="368603"/>
    <lineage>
        <taxon>Bacteria</taxon>
        <taxon>Pseudomonadati</taxon>
        <taxon>Pseudomonadota</taxon>
        <taxon>Gammaproteobacteria</taxon>
        <taxon>Enterobacterales</taxon>
        <taxon>Morganellaceae</taxon>
        <taxon>Morganella</taxon>
    </lineage>
</organism>
<evidence type="ECO:0000313" key="2">
    <source>
        <dbReference type="Proteomes" id="UP000092247"/>
    </source>
</evidence>
<reference evidence="1 2" key="1">
    <citation type="submission" date="2016-06" db="EMBL/GenBank/DDBJ databases">
        <authorList>
            <person name="Kjaerup R.B."/>
            <person name="Dalgaard T.S."/>
            <person name="Juul-Madsen H.R."/>
        </authorList>
    </citation>
    <scope>NUCLEOTIDE SEQUENCE [LARGE SCALE GENOMIC DNA]</scope>
    <source>
        <strain evidence="1 2">GCSL-Mp3</strain>
    </source>
</reference>
<dbReference type="AlphaFoldDB" id="A0A1B8H1N3"/>
<accession>A0A1B8H1N3</accession>
<evidence type="ECO:0000313" key="1">
    <source>
        <dbReference type="EMBL" id="OBU02971.1"/>
    </source>
</evidence>
<protein>
    <submittedName>
        <fullName evidence="1">Uncharacterized protein</fullName>
    </submittedName>
</protein>